<dbReference type="AlphaFoldDB" id="A0AAN7TXC0"/>
<dbReference type="InterPro" id="IPR036291">
    <property type="entry name" value="NAD(P)-bd_dom_sf"/>
</dbReference>
<dbReference type="PRINTS" id="PR00081">
    <property type="entry name" value="GDHRDH"/>
</dbReference>
<accession>A0AAN7TXC0</accession>
<protein>
    <submittedName>
        <fullName evidence="2">Uncharacterized protein</fullName>
    </submittedName>
</protein>
<dbReference type="PRINTS" id="PR00080">
    <property type="entry name" value="SDRFAMILY"/>
</dbReference>
<evidence type="ECO:0000313" key="2">
    <source>
        <dbReference type="EMBL" id="KAK5577438.1"/>
    </source>
</evidence>
<sequence length="290" mass="32256">MEPIHKTTDRVWYITGTSSGLGLNLVQQLVKKPNTQVVAITRNPTETQSRIDSKYLENVTIIKADVTNEESVKESIKETMAKFGKIDCVVNNAGFGIIGAGEELSNEEIRKIFDVNFFGLLNVVRHVTPILREQKSGYIFNISSVAGWLGLPEMGAYCSSKFAVSGLTACLDQELSPFGIKVILLSPSGFKSNFVDTGMSIAKNRIDSYNTSDRCKWIDDIVNNARGDPDKFSETVINLSENENPPKNVFLGTHAIQLMRMWFSAQAAEMEKNLDISISTDYEHAPKIEY</sequence>
<name>A0AAN7TXC0_9MYCE</name>
<gene>
    <name evidence="2" type="ORF">RB653_002379</name>
</gene>
<evidence type="ECO:0000313" key="3">
    <source>
        <dbReference type="Proteomes" id="UP001344447"/>
    </source>
</evidence>
<dbReference type="InterPro" id="IPR051911">
    <property type="entry name" value="SDR_oxidoreductase"/>
</dbReference>
<proteinExistence type="inferred from homology"/>
<comment type="caution">
    <text evidence="2">The sequence shown here is derived from an EMBL/GenBank/DDBJ whole genome shotgun (WGS) entry which is preliminary data.</text>
</comment>
<organism evidence="2 3">
    <name type="scientific">Dictyostelium firmibasis</name>
    <dbReference type="NCBI Taxonomy" id="79012"/>
    <lineage>
        <taxon>Eukaryota</taxon>
        <taxon>Amoebozoa</taxon>
        <taxon>Evosea</taxon>
        <taxon>Eumycetozoa</taxon>
        <taxon>Dictyostelia</taxon>
        <taxon>Dictyosteliales</taxon>
        <taxon>Dictyosteliaceae</taxon>
        <taxon>Dictyostelium</taxon>
    </lineage>
</organism>
<dbReference type="CDD" id="cd05374">
    <property type="entry name" value="17beta-HSD-like_SDR_c"/>
    <property type="match status" value="1"/>
</dbReference>
<reference evidence="2 3" key="1">
    <citation type="submission" date="2023-11" db="EMBL/GenBank/DDBJ databases">
        <title>Dfirmibasis_genome.</title>
        <authorList>
            <person name="Edelbroek B."/>
            <person name="Kjellin J."/>
            <person name="Jerlstrom-Hultqvist J."/>
            <person name="Soderbom F."/>
        </authorList>
    </citation>
    <scope>NUCLEOTIDE SEQUENCE [LARGE SCALE GENOMIC DNA]</scope>
    <source>
        <strain evidence="2 3">TNS-C-14</strain>
    </source>
</reference>
<comment type="similarity">
    <text evidence="1">Belongs to the short-chain dehydrogenases/reductases (SDR) family.</text>
</comment>
<keyword evidence="3" id="KW-1185">Reference proteome</keyword>
<dbReference type="InterPro" id="IPR002347">
    <property type="entry name" value="SDR_fam"/>
</dbReference>
<dbReference type="Proteomes" id="UP001344447">
    <property type="component" value="Unassembled WGS sequence"/>
</dbReference>
<dbReference type="Gene3D" id="3.40.50.720">
    <property type="entry name" value="NAD(P)-binding Rossmann-like Domain"/>
    <property type="match status" value="1"/>
</dbReference>
<dbReference type="EMBL" id="JAVFKY010000004">
    <property type="protein sequence ID" value="KAK5577438.1"/>
    <property type="molecule type" value="Genomic_DNA"/>
</dbReference>
<evidence type="ECO:0000256" key="1">
    <source>
        <dbReference type="RuleBase" id="RU000363"/>
    </source>
</evidence>
<dbReference type="PANTHER" id="PTHR43976:SF8">
    <property type="entry name" value="SHORT-CHAIN DEHYDROGENASE_REDUCTASE FAMILY PROTEIN"/>
    <property type="match status" value="1"/>
</dbReference>
<dbReference type="PANTHER" id="PTHR43976">
    <property type="entry name" value="SHORT CHAIN DEHYDROGENASE"/>
    <property type="match status" value="1"/>
</dbReference>
<dbReference type="Pfam" id="PF00106">
    <property type="entry name" value="adh_short"/>
    <property type="match status" value="1"/>
</dbReference>
<dbReference type="SUPFAM" id="SSF51735">
    <property type="entry name" value="NAD(P)-binding Rossmann-fold domains"/>
    <property type="match status" value="1"/>
</dbReference>